<accession>A0A543EXM7</accession>
<feature type="domain" description="EF-hand" evidence="1">
    <location>
        <begin position="37"/>
        <end position="68"/>
    </location>
</feature>
<proteinExistence type="predicted"/>
<dbReference type="SUPFAM" id="SSF47473">
    <property type="entry name" value="EF-hand"/>
    <property type="match status" value="1"/>
</dbReference>
<dbReference type="PROSITE" id="PS00018">
    <property type="entry name" value="EF_HAND_1"/>
    <property type="match status" value="2"/>
</dbReference>
<reference evidence="2 3" key="1">
    <citation type="submission" date="2019-06" db="EMBL/GenBank/DDBJ databases">
        <title>Sequencing the genomes of 1000 actinobacteria strains.</title>
        <authorList>
            <person name="Klenk H.-P."/>
        </authorList>
    </citation>
    <scope>NUCLEOTIDE SEQUENCE [LARGE SCALE GENOMIC DNA]</scope>
    <source>
        <strain evidence="2 3">DSM 103495</strain>
    </source>
</reference>
<protein>
    <submittedName>
        <fullName evidence="2">EF hand domain-containing protein</fullName>
    </submittedName>
</protein>
<comment type="caution">
    <text evidence="2">The sequence shown here is derived from an EMBL/GenBank/DDBJ whole genome shotgun (WGS) entry which is preliminary data.</text>
</comment>
<gene>
    <name evidence="2" type="ORF">FB390_6527</name>
</gene>
<evidence type="ECO:0000313" key="3">
    <source>
        <dbReference type="Proteomes" id="UP000316331"/>
    </source>
</evidence>
<keyword evidence="3" id="KW-1185">Reference proteome</keyword>
<dbReference type="OrthoDB" id="4563420at2"/>
<feature type="domain" description="EF-hand" evidence="1">
    <location>
        <begin position="1"/>
        <end position="36"/>
    </location>
</feature>
<dbReference type="PROSITE" id="PS50222">
    <property type="entry name" value="EF_HAND_2"/>
    <property type="match status" value="2"/>
</dbReference>
<dbReference type="GO" id="GO:0005509">
    <property type="term" value="F:calcium ion binding"/>
    <property type="evidence" value="ECO:0007669"/>
    <property type="project" value="InterPro"/>
</dbReference>
<name>A0A543EXM7_9NOCA</name>
<dbReference type="EMBL" id="VFPG01000002">
    <property type="protein sequence ID" value="TQM26338.1"/>
    <property type="molecule type" value="Genomic_DNA"/>
</dbReference>
<dbReference type="Pfam" id="PF13499">
    <property type="entry name" value="EF-hand_7"/>
    <property type="match status" value="1"/>
</dbReference>
<dbReference type="InterPro" id="IPR011992">
    <property type="entry name" value="EF-hand-dom_pair"/>
</dbReference>
<dbReference type="SMART" id="SM00054">
    <property type="entry name" value="EFh"/>
    <property type="match status" value="2"/>
</dbReference>
<dbReference type="CDD" id="cd00051">
    <property type="entry name" value="EFh"/>
    <property type="match status" value="1"/>
</dbReference>
<dbReference type="Gene3D" id="1.10.238.10">
    <property type="entry name" value="EF-hand"/>
    <property type="match status" value="1"/>
</dbReference>
<organism evidence="2 3">
    <name type="scientific">Nocardia bhagyanarayanae</name>
    <dbReference type="NCBI Taxonomy" id="1215925"/>
    <lineage>
        <taxon>Bacteria</taxon>
        <taxon>Bacillati</taxon>
        <taxon>Actinomycetota</taxon>
        <taxon>Actinomycetes</taxon>
        <taxon>Mycobacteriales</taxon>
        <taxon>Nocardiaceae</taxon>
        <taxon>Nocardia</taxon>
    </lineage>
</organism>
<dbReference type="InterPro" id="IPR002048">
    <property type="entry name" value="EF_hand_dom"/>
</dbReference>
<dbReference type="RefSeq" id="WP_141812892.1">
    <property type="nucleotide sequence ID" value="NZ_VFPG01000002.1"/>
</dbReference>
<sequence>MDIQDIHEKFDSLDIDGDGYIDREEFIQHYERRGQDIDILMSRFDEVDIDGDGRISREEFLTAARAPL</sequence>
<evidence type="ECO:0000259" key="1">
    <source>
        <dbReference type="PROSITE" id="PS50222"/>
    </source>
</evidence>
<dbReference type="InterPro" id="IPR018247">
    <property type="entry name" value="EF_Hand_1_Ca_BS"/>
</dbReference>
<dbReference type="Proteomes" id="UP000316331">
    <property type="component" value="Unassembled WGS sequence"/>
</dbReference>
<dbReference type="AlphaFoldDB" id="A0A543EXM7"/>
<evidence type="ECO:0000313" key="2">
    <source>
        <dbReference type="EMBL" id="TQM26338.1"/>
    </source>
</evidence>